<reference evidence="1 2" key="1">
    <citation type="submission" date="2016-11" db="EMBL/GenBank/DDBJ databases">
        <title>Interaction between Lactobacillus species and yeast in water kefir.</title>
        <authorList>
            <person name="Behr J."/>
            <person name="Xu D."/>
            <person name="Vogel R.F."/>
        </authorList>
    </citation>
    <scope>NUCLEOTIDE SEQUENCE [LARGE SCALE GENOMIC DNA]</scope>
    <source>
        <strain evidence="1 2">TMW 1.1822</strain>
    </source>
</reference>
<accession>A0A3Q8CB50</accession>
<dbReference type="AlphaFoldDB" id="A0A3Q8CB50"/>
<gene>
    <name evidence="1" type="ORF">BSQ49_01825</name>
</gene>
<evidence type="ECO:0000313" key="1">
    <source>
        <dbReference type="EMBL" id="AUJ29056.1"/>
    </source>
</evidence>
<protein>
    <submittedName>
        <fullName evidence="1">Uncharacterized protein</fullName>
    </submittedName>
</protein>
<name>A0A3Q8CB50_9LACO</name>
<dbReference type="RefSeq" id="WP_141052715.1">
    <property type="nucleotide sequence ID" value="NZ_CP018176.1"/>
</dbReference>
<sequence length="63" mass="7561">MVSIRQVQKIGIVTYKITKETLKAIIKFMDFMENNKEELEKVSRVTVTMYKWVARKIINKKRI</sequence>
<dbReference type="EMBL" id="CP018176">
    <property type="protein sequence ID" value="AUJ29056.1"/>
    <property type="molecule type" value="Genomic_DNA"/>
</dbReference>
<proteinExistence type="predicted"/>
<dbReference type="Proteomes" id="UP000314960">
    <property type="component" value="Chromosome"/>
</dbReference>
<organism evidence="1 2">
    <name type="scientific">Liquorilactobacillus hordei</name>
    <dbReference type="NCBI Taxonomy" id="468911"/>
    <lineage>
        <taxon>Bacteria</taxon>
        <taxon>Bacillati</taxon>
        <taxon>Bacillota</taxon>
        <taxon>Bacilli</taxon>
        <taxon>Lactobacillales</taxon>
        <taxon>Lactobacillaceae</taxon>
        <taxon>Liquorilactobacillus</taxon>
    </lineage>
</organism>
<dbReference type="KEGG" id="lhw:BSQ49_01825"/>
<evidence type="ECO:0000313" key="2">
    <source>
        <dbReference type="Proteomes" id="UP000314960"/>
    </source>
</evidence>